<evidence type="ECO:0000256" key="11">
    <source>
        <dbReference type="ARBA" id="ARBA00043264"/>
    </source>
</evidence>
<keyword evidence="6" id="KW-0378">Hydrolase</keyword>
<dbReference type="AlphaFoldDB" id="A0A841T5L8"/>
<dbReference type="InterPro" id="IPR022514">
    <property type="entry name" value="NHPM_micro_ABC1"/>
</dbReference>
<keyword evidence="5" id="KW-0547">Nucleotide-binding</keyword>
<dbReference type="GO" id="GO:0005886">
    <property type="term" value="C:plasma membrane"/>
    <property type="evidence" value="ECO:0007669"/>
    <property type="project" value="UniProtKB-SubCell"/>
</dbReference>
<proteinExistence type="predicted"/>
<dbReference type="FunFam" id="3.40.50.300:FF:000299">
    <property type="entry name" value="ABC transporter ATP-binding protein/permease"/>
    <property type="match status" value="1"/>
</dbReference>
<dbReference type="InterPro" id="IPR005074">
    <property type="entry name" value="Peptidase_C39"/>
</dbReference>
<feature type="transmembrane region" description="Helical" evidence="13">
    <location>
        <begin position="282"/>
        <end position="306"/>
    </location>
</feature>
<dbReference type="SMART" id="SM00382">
    <property type="entry name" value="AAA"/>
    <property type="match status" value="1"/>
</dbReference>
<dbReference type="PROSITE" id="PS50929">
    <property type="entry name" value="ABC_TM1F"/>
    <property type="match status" value="1"/>
</dbReference>
<keyword evidence="7" id="KW-0067">ATP-binding</keyword>
<evidence type="ECO:0000256" key="8">
    <source>
        <dbReference type="ARBA" id="ARBA00022927"/>
    </source>
</evidence>
<dbReference type="GO" id="GO:0008234">
    <property type="term" value="F:cysteine-type peptidase activity"/>
    <property type="evidence" value="ECO:0007669"/>
    <property type="project" value="UniProtKB-KW"/>
</dbReference>
<dbReference type="GO" id="GO:0043213">
    <property type="term" value="P:bacteriocin transport"/>
    <property type="evidence" value="ECO:0007669"/>
    <property type="project" value="UniProtKB-KW"/>
</dbReference>
<dbReference type="GO" id="GO:0016887">
    <property type="term" value="F:ATP hydrolysis activity"/>
    <property type="evidence" value="ECO:0007669"/>
    <property type="project" value="InterPro"/>
</dbReference>
<evidence type="ECO:0000256" key="2">
    <source>
        <dbReference type="ARBA" id="ARBA00022448"/>
    </source>
</evidence>
<evidence type="ECO:0000259" key="15">
    <source>
        <dbReference type="PROSITE" id="PS50929"/>
    </source>
</evidence>
<evidence type="ECO:0000256" key="13">
    <source>
        <dbReference type="SAM" id="Phobius"/>
    </source>
</evidence>
<feature type="transmembrane region" description="Helical" evidence="13">
    <location>
        <begin position="211"/>
        <end position="232"/>
    </location>
</feature>
<dbReference type="GO" id="GO:0140359">
    <property type="term" value="F:ABC-type transporter activity"/>
    <property type="evidence" value="ECO:0007669"/>
    <property type="project" value="InterPro"/>
</dbReference>
<dbReference type="GO" id="GO:0015031">
    <property type="term" value="P:protein transport"/>
    <property type="evidence" value="ECO:0007669"/>
    <property type="project" value="UniProtKB-KW"/>
</dbReference>
<keyword evidence="6" id="KW-0788">Thiol protease</keyword>
<dbReference type="InterPro" id="IPR003593">
    <property type="entry name" value="AAA+_ATPase"/>
</dbReference>
<dbReference type="GO" id="GO:0005524">
    <property type="term" value="F:ATP binding"/>
    <property type="evidence" value="ECO:0007669"/>
    <property type="project" value="UniProtKB-KW"/>
</dbReference>
<dbReference type="Proteomes" id="UP000535838">
    <property type="component" value="Unassembled WGS sequence"/>
</dbReference>
<dbReference type="PROSITE" id="PS00211">
    <property type="entry name" value="ABC_TRANSPORTER_1"/>
    <property type="match status" value="1"/>
</dbReference>
<evidence type="ECO:0000256" key="12">
    <source>
        <dbReference type="SAM" id="MobiDB-lite"/>
    </source>
</evidence>
<keyword evidence="2" id="KW-0813">Transport</keyword>
<dbReference type="SUPFAM" id="SSF52540">
    <property type="entry name" value="P-loop containing nucleoside triphosphate hydrolases"/>
    <property type="match status" value="1"/>
</dbReference>
<reference evidence="17 18" key="1">
    <citation type="submission" date="2020-08" db="EMBL/GenBank/DDBJ databases">
        <title>Cohnella phylogeny.</title>
        <authorList>
            <person name="Dunlap C."/>
        </authorList>
    </citation>
    <scope>NUCLEOTIDE SEQUENCE [LARGE SCALE GENOMIC DNA]</scope>
    <source>
        <strain evidence="17 18">DSM 25241</strain>
    </source>
</reference>
<comment type="subcellular location">
    <subcellularLocation>
        <location evidence="1">Cell membrane</location>
        <topology evidence="1">Multi-pass membrane protein</topology>
    </subcellularLocation>
</comment>
<dbReference type="Pfam" id="PF00005">
    <property type="entry name" value="ABC_tran"/>
    <property type="match status" value="1"/>
</dbReference>
<keyword evidence="8" id="KW-0653">Protein transport</keyword>
<evidence type="ECO:0000256" key="9">
    <source>
        <dbReference type="ARBA" id="ARBA00022989"/>
    </source>
</evidence>
<dbReference type="PROSITE" id="PS50893">
    <property type="entry name" value="ABC_TRANSPORTER_2"/>
    <property type="match status" value="1"/>
</dbReference>
<feature type="domain" description="ABC transmembrane type-1" evidence="15">
    <location>
        <begin position="178"/>
        <end position="457"/>
    </location>
</feature>
<keyword evidence="10 13" id="KW-0472">Membrane</keyword>
<dbReference type="SUPFAM" id="SSF90123">
    <property type="entry name" value="ABC transporter transmembrane region"/>
    <property type="match status" value="1"/>
</dbReference>
<dbReference type="Gene3D" id="3.40.50.300">
    <property type="entry name" value="P-loop containing nucleotide triphosphate hydrolases"/>
    <property type="match status" value="1"/>
</dbReference>
<dbReference type="InterPro" id="IPR027417">
    <property type="entry name" value="P-loop_NTPase"/>
</dbReference>
<feature type="domain" description="Peptidase C39" evidence="16">
    <location>
        <begin position="26"/>
        <end position="145"/>
    </location>
</feature>
<feature type="region of interest" description="Disordered" evidence="12">
    <location>
        <begin position="475"/>
        <end position="500"/>
    </location>
</feature>
<feature type="transmembrane region" description="Helical" evidence="13">
    <location>
        <begin position="312"/>
        <end position="332"/>
    </location>
</feature>
<keyword evidence="4 13" id="KW-0812">Transmembrane</keyword>
<protein>
    <submittedName>
        <fullName evidence="17">NHLP family bacteriocin export ABC transporter peptidase/permease/ATPase subunit</fullName>
    </submittedName>
</protein>
<dbReference type="RefSeq" id="WP_185122583.1">
    <property type="nucleotide sequence ID" value="NZ_JACJVQ010000021.1"/>
</dbReference>
<keyword evidence="6" id="KW-0645">Protease</keyword>
<feature type="transmembrane region" description="Helical" evidence="13">
    <location>
        <begin position="175"/>
        <end position="199"/>
    </location>
</feature>
<dbReference type="InterPro" id="IPR017871">
    <property type="entry name" value="ABC_transporter-like_CS"/>
</dbReference>
<evidence type="ECO:0000256" key="10">
    <source>
        <dbReference type="ARBA" id="ARBA00023136"/>
    </source>
</evidence>
<evidence type="ECO:0000256" key="3">
    <source>
        <dbReference type="ARBA" id="ARBA00022475"/>
    </source>
</evidence>
<dbReference type="PROSITE" id="PS50990">
    <property type="entry name" value="PEPTIDASE_C39"/>
    <property type="match status" value="1"/>
</dbReference>
<dbReference type="NCBIfam" id="TIGR03796">
    <property type="entry name" value="NHLM_micro_ABC1"/>
    <property type="match status" value="1"/>
</dbReference>
<accession>A0A841T5L8</accession>
<dbReference type="InterPro" id="IPR011527">
    <property type="entry name" value="ABC1_TM_dom"/>
</dbReference>
<comment type="caution">
    <text evidence="17">The sequence shown here is derived from an EMBL/GenBank/DDBJ whole genome shotgun (WGS) entry which is preliminary data.</text>
</comment>
<evidence type="ECO:0000256" key="5">
    <source>
        <dbReference type="ARBA" id="ARBA00022741"/>
    </source>
</evidence>
<evidence type="ECO:0000256" key="6">
    <source>
        <dbReference type="ARBA" id="ARBA00022807"/>
    </source>
</evidence>
<dbReference type="Gene3D" id="3.90.70.10">
    <property type="entry name" value="Cysteine proteinases"/>
    <property type="match status" value="1"/>
</dbReference>
<evidence type="ECO:0000256" key="4">
    <source>
        <dbReference type="ARBA" id="ARBA00022692"/>
    </source>
</evidence>
<evidence type="ECO:0000313" key="17">
    <source>
        <dbReference type="EMBL" id="MBB6637380.1"/>
    </source>
</evidence>
<evidence type="ECO:0000259" key="16">
    <source>
        <dbReference type="PROSITE" id="PS50990"/>
    </source>
</evidence>
<dbReference type="Pfam" id="PF00664">
    <property type="entry name" value="ABC_membrane"/>
    <property type="match status" value="1"/>
</dbReference>
<dbReference type="PANTHER" id="PTHR24221:SF654">
    <property type="entry name" value="ATP-BINDING CASSETTE SUB-FAMILY B MEMBER 6"/>
    <property type="match status" value="1"/>
</dbReference>
<evidence type="ECO:0000256" key="1">
    <source>
        <dbReference type="ARBA" id="ARBA00004651"/>
    </source>
</evidence>
<feature type="compositionally biased region" description="Basic and acidic residues" evidence="12">
    <location>
        <begin position="477"/>
        <end position="495"/>
    </location>
</feature>
<organism evidence="17 18">
    <name type="scientific">Cohnella thailandensis</name>
    <dbReference type="NCBI Taxonomy" id="557557"/>
    <lineage>
        <taxon>Bacteria</taxon>
        <taxon>Bacillati</taxon>
        <taxon>Bacillota</taxon>
        <taxon>Bacilli</taxon>
        <taxon>Bacillales</taxon>
        <taxon>Paenibacillaceae</taxon>
        <taxon>Cohnella</taxon>
    </lineage>
</organism>
<dbReference type="Gene3D" id="1.20.1560.10">
    <property type="entry name" value="ABC transporter type 1, transmembrane domain"/>
    <property type="match status" value="1"/>
</dbReference>
<name>A0A841T5L8_9BACL</name>
<feature type="domain" description="ABC transporter" evidence="14">
    <location>
        <begin position="503"/>
        <end position="736"/>
    </location>
</feature>
<dbReference type="GO" id="GO:0006508">
    <property type="term" value="P:proteolysis"/>
    <property type="evidence" value="ECO:0007669"/>
    <property type="project" value="InterPro"/>
</dbReference>
<gene>
    <name evidence="17" type="ORF">H7B67_24895</name>
</gene>
<dbReference type="InterPro" id="IPR039421">
    <property type="entry name" value="Type_1_exporter"/>
</dbReference>
<dbReference type="CDD" id="cd18569">
    <property type="entry name" value="ABC_6TM_NHLM_bacteriocin"/>
    <property type="match status" value="1"/>
</dbReference>
<dbReference type="InterPro" id="IPR003439">
    <property type="entry name" value="ABC_transporter-like_ATP-bd"/>
</dbReference>
<keyword evidence="3" id="KW-1003">Cell membrane</keyword>
<dbReference type="EMBL" id="JACJVQ010000021">
    <property type="protein sequence ID" value="MBB6637380.1"/>
    <property type="molecule type" value="Genomic_DNA"/>
</dbReference>
<dbReference type="InterPro" id="IPR036640">
    <property type="entry name" value="ABC1_TM_sf"/>
</dbReference>
<keyword evidence="11" id="KW-0080">Bacteriocin transport</keyword>
<sequence length="737" mass="80813">MRRFTLGRRTRKSAPGDRVRTPTILQMEAVECGAASLAIVLAYFGRQVPLERLRIDCGVSRDGSKAINIVKAARSYGLATKAYRKEPGELRAMKGPMIVHWRFNHFVVLEGFGRGKVYLNDPATGPRTVTDEDFDESFTGVVLTFEPTDEFEFAKERWRTLRSLRSRLGGTGDGIAYAALAGLLLVVPGLVIPAFSRIFVDDVLLAGLSNWLMPLLIGMGATALIRGALIYLRQHFLNRLETSLAMNMSGRFVWHVLRLPLAFFQQRHPGEIMSRIAINGRIAQLLGGELASTCLDLVMIVFYFIMLVQYSWALTLVGLGIALLNFVYLRFVSRSQIDRNQKLMLDAGKMDGVSMSGLSMIETLKAGGSESDFFTRWSGWQSKLMNTQQKLGETGQVLSAVPAFLSAINSAVILVAGGLLVMNGSFTIGMLVAFQSLMASFLGPIGRILQLATAVQEVSGGLARLDDVYRYPLDSSAAREEEPHREGSEEEERRQQPKMQGSLELSGVTFGYNPLEAPLIRDFSLTLKPGEHVALVGGTGSGKSTIAKLIAGLYEPQAGEIRFDGRARADIPRIVMAGSLASVDQEIRLFQGTIRENVTLWDDTVPERDIVQACKDALIHEEIMARSGGYSHEVAESGANFSGGQRQRLEIARALCGNPSMLILDEATSALDPLTEQAVMDGLKRRGCTCVTVAHRLSTIRDADEIIVLDRGQVAERGNHEQLIRLNGAYAALVRAD</sequence>
<evidence type="ECO:0000259" key="14">
    <source>
        <dbReference type="PROSITE" id="PS50893"/>
    </source>
</evidence>
<dbReference type="PANTHER" id="PTHR24221">
    <property type="entry name" value="ATP-BINDING CASSETTE SUB-FAMILY B"/>
    <property type="match status" value="1"/>
</dbReference>
<keyword evidence="9 13" id="KW-1133">Transmembrane helix</keyword>
<keyword evidence="18" id="KW-1185">Reference proteome</keyword>
<dbReference type="GO" id="GO:0034040">
    <property type="term" value="F:ATPase-coupled lipid transmembrane transporter activity"/>
    <property type="evidence" value="ECO:0007669"/>
    <property type="project" value="TreeGrafter"/>
</dbReference>
<evidence type="ECO:0000313" key="18">
    <source>
        <dbReference type="Proteomes" id="UP000535838"/>
    </source>
</evidence>
<evidence type="ECO:0000256" key="7">
    <source>
        <dbReference type="ARBA" id="ARBA00022840"/>
    </source>
</evidence>
<dbReference type="Pfam" id="PF03412">
    <property type="entry name" value="Peptidase_C39"/>
    <property type="match status" value="1"/>
</dbReference>